<dbReference type="EMBL" id="SRXV01000001">
    <property type="protein sequence ID" value="TGY94211.1"/>
    <property type="molecule type" value="Genomic_DNA"/>
</dbReference>
<keyword evidence="3" id="KW-1185">Reference proteome</keyword>
<proteinExistence type="predicted"/>
<feature type="transmembrane region" description="Helical" evidence="1">
    <location>
        <begin position="462"/>
        <end position="485"/>
    </location>
</feature>
<feature type="transmembrane region" description="Helical" evidence="1">
    <location>
        <begin position="379"/>
        <end position="398"/>
    </location>
</feature>
<dbReference type="OrthoDB" id="9776609at2"/>
<keyword evidence="1" id="KW-1133">Transmembrane helix</keyword>
<dbReference type="Proteomes" id="UP000305451">
    <property type="component" value="Unassembled WGS sequence"/>
</dbReference>
<feature type="transmembrane region" description="Helical" evidence="1">
    <location>
        <begin position="342"/>
        <end position="363"/>
    </location>
</feature>
<gene>
    <name evidence="2" type="ORF">E5162_02740</name>
</gene>
<accession>A0A4S2HEI6</accession>
<evidence type="ECO:0000256" key="1">
    <source>
        <dbReference type="SAM" id="Phobius"/>
    </source>
</evidence>
<dbReference type="PANTHER" id="PTHR34219:SF3">
    <property type="entry name" value="BLL7967 PROTEIN"/>
    <property type="match status" value="1"/>
</dbReference>
<dbReference type="PANTHER" id="PTHR34219">
    <property type="entry name" value="IRON-REGULATED INNER MEMBRANE PROTEIN-RELATED"/>
    <property type="match status" value="1"/>
</dbReference>
<evidence type="ECO:0000313" key="3">
    <source>
        <dbReference type="Proteomes" id="UP000305451"/>
    </source>
</evidence>
<keyword evidence="1" id="KW-0472">Membrane</keyword>
<feature type="transmembrane region" description="Helical" evidence="1">
    <location>
        <begin position="437"/>
        <end position="456"/>
    </location>
</feature>
<feature type="transmembrane region" description="Helical" evidence="1">
    <location>
        <begin position="144"/>
        <end position="164"/>
    </location>
</feature>
<comment type="caution">
    <text evidence="2">The sequence shown here is derived from an EMBL/GenBank/DDBJ whole genome shotgun (WGS) entry which is preliminary data.</text>
</comment>
<protein>
    <submittedName>
        <fullName evidence="2">PepSY domain-containing protein</fullName>
    </submittedName>
</protein>
<keyword evidence="1" id="KW-0812">Transmembrane</keyword>
<dbReference type="RefSeq" id="WP_135943407.1">
    <property type="nucleotide sequence ID" value="NZ_BMEI01000001.1"/>
</dbReference>
<feature type="transmembrane region" description="Helical" evidence="1">
    <location>
        <begin position="199"/>
        <end position="220"/>
    </location>
</feature>
<dbReference type="Pfam" id="PF03929">
    <property type="entry name" value="PepSY_TM"/>
    <property type="match status" value="1"/>
</dbReference>
<reference evidence="2 3" key="1">
    <citation type="journal article" date="2013" name="Int. J. Syst. Evol. Microbiol.">
        <title>Marinicauda pacifica gen. nov., sp. nov., a prosthecate alphaproteobacterium of the family Hyphomonadaceae isolated from deep seawater.</title>
        <authorList>
            <person name="Zhang X.Y."/>
            <person name="Li G.W."/>
            <person name="Wang C.S."/>
            <person name="Zhang Y.J."/>
            <person name="Xu X.W."/>
            <person name="Li H."/>
            <person name="Liu A."/>
            <person name="Liu C."/>
            <person name="Xie B.B."/>
            <person name="Qin Q.L."/>
            <person name="Xu Z."/>
            <person name="Chen X.L."/>
            <person name="Zhou B.C."/>
            <person name="Zhang Y.Z."/>
        </authorList>
    </citation>
    <scope>NUCLEOTIDE SEQUENCE [LARGE SCALE GENOMIC DNA]</scope>
    <source>
        <strain evidence="2 3">P-1 km-3</strain>
    </source>
</reference>
<organism evidence="2 3">
    <name type="scientific">Marinicauda pacifica</name>
    <dbReference type="NCBI Taxonomy" id="1133559"/>
    <lineage>
        <taxon>Bacteria</taxon>
        <taxon>Pseudomonadati</taxon>
        <taxon>Pseudomonadota</taxon>
        <taxon>Alphaproteobacteria</taxon>
        <taxon>Maricaulales</taxon>
        <taxon>Maricaulaceae</taxon>
        <taxon>Marinicauda</taxon>
    </lineage>
</organism>
<name>A0A4S2HEI6_9PROT</name>
<sequence>MARWPSVSKKFVAQILSAHAGLGVVAGAVLFILSLSGVLVVFHEDFARWEQPGAPEMHEYTPEVASLGMANAIARYQSIHDGTLPDSAYMVLPTRAAPRMTALMGDDAWFIAPDGALAGEVDHAYSEFLIEQHYYLNLPHTPGIILVGIFGAIMLALVISGFAAHPRVFRDAFRFRRSGNPQLAEADLHNRLSVWGSPFHVIIPLTGAMLGLSILFAVVVGQSFHEGDMRYAFQPTFGAEGVRSDAEAPIADIAPALRTMRERRPDVEPWFLDLEYPGTESQSVKILSRLPRRLIFGEYYQFDAAGEYQGQVGLENGTVGQQIIAGAYQLHFGSFGGLPVKIAYALLGLALCMIVASGVNLWLMKRAARAKASPRLERAWISVIWGSPALLALCFIAVSSGAPSVWLAPIFWVGLAGMAILSTFIQSRATLSAGLKLASAAFIVLGVFWHAIASGAPASHAFWGVSAWLLLTAIALAAAAAFGFARAGRASREPAPGTPDPVSSQA</sequence>
<feature type="transmembrane region" description="Helical" evidence="1">
    <location>
        <begin position="404"/>
        <end position="425"/>
    </location>
</feature>
<feature type="transmembrane region" description="Helical" evidence="1">
    <location>
        <begin position="20"/>
        <end position="42"/>
    </location>
</feature>
<evidence type="ECO:0000313" key="2">
    <source>
        <dbReference type="EMBL" id="TGY94211.1"/>
    </source>
</evidence>
<dbReference type="InterPro" id="IPR005625">
    <property type="entry name" value="PepSY-ass_TM"/>
</dbReference>
<dbReference type="AlphaFoldDB" id="A0A4S2HEI6"/>